<keyword evidence="2" id="KW-1185">Reference proteome</keyword>
<accession>A0A397JU91</accession>
<sequence length="111" mass="13332">MGRAPRSSNTLAKKNRKSENNNKIEIDIISELKKINNNLKKYNRLTSKEDYYNRPIRKIVANIFDKNIFLEKFFHILPLFQEFKNNTDKIRLLDISLNFELYINNIQHLFS</sequence>
<evidence type="ECO:0000313" key="1">
    <source>
        <dbReference type="EMBL" id="RHZ88784.1"/>
    </source>
</evidence>
<name>A0A397JU91_9GLOM</name>
<dbReference type="EMBL" id="PQFF01000019">
    <property type="protein sequence ID" value="RHZ88784.1"/>
    <property type="molecule type" value="Genomic_DNA"/>
</dbReference>
<dbReference type="AlphaFoldDB" id="A0A397JU91"/>
<dbReference type="Proteomes" id="UP000266861">
    <property type="component" value="Unassembled WGS sequence"/>
</dbReference>
<gene>
    <name evidence="1" type="ORF">Glove_21g282</name>
</gene>
<organism evidence="1 2">
    <name type="scientific">Diversispora epigaea</name>
    <dbReference type="NCBI Taxonomy" id="1348612"/>
    <lineage>
        <taxon>Eukaryota</taxon>
        <taxon>Fungi</taxon>
        <taxon>Fungi incertae sedis</taxon>
        <taxon>Mucoromycota</taxon>
        <taxon>Glomeromycotina</taxon>
        <taxon>Glomeromycetes</taxon>
        <taxon>Diversisporales</taxon>
        <taxon>Diversisporaceae</taxon>
        <taxon>Diversispora</taxon>
    </lineage>
</organism>
<protein>
    <submittedName>
        <fullName evidence="1">Uncharacterized protein</fullName>
    </submittedName>
</protein>
<comment type="caution">
    <text evidence="1">The sequence shown here is derived from an EMBL/GenBank/DDBJ whole genome shotgun (WGS) entry which is preliminary data.</text>
</comment>
<evidence type="ECO:0000313" key="2">
    <source>
        <dbReference type="Proteomes" id="UP000266861"/>
    </source>
</evidence>
<proteinExistence type="predicted"/>
<reference evidence="1 2" key="1">
    <citation type="submission" date="2018-08" db="EMBL/GenBank/DDBJ databases">
        <title>Genome and evolution of the arbuscular mycorrhizal fungus Diversispora epigaea (formerly Glomus versiforme) and its bacterial endosymbionts.</title>
        <authorList>
            <person name="Sun X."/>
            <person name="Fei Z."/>
            <person name="Harrison M."/>
        </authorList>
    </citation>
    <scope>NUCLEOTIDE SEQUENCE [LARGE SCALE GENOMIC DNA]</scope>
    <source>
        <strain evidence="1 2">IT104</strain>
    </source>
</reference>